<name>A0A7X0MY94_9GAMM</name>
<comment type="caution">
    <text evidence="1">The sequence shown here is derived from an EMBL/GenBank/DDBJ whole genome shotgun (WGS) entry which is preliminary data.</text>
</comment>
<dbReference type="EMBL" id="JACHHT010000002">
    <property type="protein sequence ID" value="MBB6521777.1"/>
    <property type="molecule type" value="Genomic_DNA"/>
</dbReference>
<keyword evidence="2" id="KW-1185">Reference proteome</keyword>
<reference evidence="1 2" key="1">
    <citation type="submission" date="2020-08" db="EMBL/GenBank/DDBJ databases">
        <title>Genomic Encyclopedia of Type Strains, Phase IV (KMG-IV): sequencing the most valuable type-strain genomes for metagenomic binning, comparative biology and taxonomic classification.</title>
        <authorList>
            <person name="Goeker M."/>
        </authorList>
    </citation>
    <scope>NUCLEOTIDE SEQUENCE [LARGE SCALE GENOMIC DNA]</scope>
    <source>
        <strain evidence="1 2">DSM 22368</strain>
    </source>
</reference>
<accession>A0A7X0MY94</accession>
<evidence type="ECO:0000313" key="1">
    <source>
        <dbReference type="EMBL" id="MBB6521777.1"/>
    </source>
</evidence>
<organism evidence="1 2">
    <name type="scientific">Pseudoteredinibacter isoporae</name>
    <dbReference type="NCBI Taxonomy" id="570281"/>
    <lineage>
        <taxon>Bacteria</taxon>
        <taxon>Pseudomonadati</taxon>
        <taxon>Pseudomonadota</taxon>
        <taxon>Gammaproteobacteria</taxon>
        <taxon>Cellvibrionales</taxon>
        <taxon>Cellvibrionaceae</taxon>
        <taxon>Pseudoteredinibacter</taxon>
    </lineage>
</organism>
<dbReference type="RefSeq" id="WP_166844555.1">
    <property type="nucleotide sequence ID" value="NZ_JAAONY010000002.1"/>
</dbReference>
<dbReference type="InParanoid" id="A0A7X0MY94"/>
<protein>
    <submittedName>
        <fullName evidence="1">Uncharacterized protein</fullName>
    </submittedName>
</protein>
<dbReference type="Proteomes" id="UP000528457">
    <property type="component" value="Unassembled WGS sequence"/>
</dbReference>
<dbReference type="AlphaFoldDB" id="A0A7X0MY94"/>
<gene>
    <name evidence="1" type="ORF">HNR48_002062</name>
</gene>
<proteinExistence type="predicted"/>
<sequence>MTIEGKAAIVLVACVLVLALYGESTRDGSGGNVQKPISKTRTAVIIKAGGKAREGMLDDLEYFNSNKVEIIGRINRAITSEHIEELRRLDHRFGFIEDTQLQEALVKSREIVAKSRAKD</sequence>
<evidence type="ECO:0000313" key="2">
    <source>
        <dbReference type="Proteomes" id="UP000528457"/>
    </source>
</evidence>